<accession>A0A4V5MWF4</accession>
<dbReference type="NCBIfam" id="TIGR03696">
    <property type="entry name" value="Rhs_assc_core"/>
    <property type="match status" value="1"/>
</dbReference>
<evidence type="ECO:0000256" key="1">
    <source>
        <dbReference type="SAM" id="MobiDB-lite"/>
    </source>
</evidence>
<organism evidence="2 3">
    <name type="scientific">Actinacidiphila oryziradicis</name>
    <dbReference type="NCBI Taxonomy" id="2571141"/>
    <lineage>
        <taxon>Bacteria</taxon>
        <taxon>Bacillati</taxon>
        <taxon>Actinomycetota</taxon>
        <taxon>Actinomycetes</taxon>
        <taxon>Kitasatosporales</taxon>
        <taxon>Streptomycetaceae</taxon>
        <taxon>Actinacidiphila</taxon>
    </lineage>
</organism>
<dbReference type="InterPro" id="IPR022385">
    <property type="entry name" value="Rhs_assc_core"/>
</dbReference>
<dbReference type="AlphaFoldDB" id="A0A4V5MWF4"/>
<comment type="caution">
    <text evidence="2">The sequence shown here is derived from an EMBL/GenBank/DDBJ whole genome shotgun (WGS) entry which is preliminary data.</text>
</comment>
<dbReference type="PANTHER" id="PTHR32305">
    <property type="match status" value="1"/>
</dbReference>
<protein>
    <submittedName>
        <fullName evidence="2">RHS repeat-associated core domain-containing protein</fullName>
    </submittedName>
</protein>
<sequence>MTTPTGSACVTHGYAFASAASWDRTSLTTTTGATDCADVTDTTVETTTHTYDSADRITDAGYTYDTFGRTLTTPDTTLTYYVNDLASSEATSTSKQTWSLDADHRLASTVNATSSDSGSTWTTSGTTVNHYADDTDSPTRTAKSSGTITRNVGDLSGGLAATTSATGDTTLQLADLHGDIGVTLAVSTGAANSYNYDEYGNTTNPSRYGWLGSAQRASDTPTGLTLMGLRLYSPATGRFLQTDPVSGASANGYDYCNGDPINCTDLDGQCPKFISHPIASAACKAATNGTEYLIVVAGEAFCAAVLTEILPVCSGIVTGTASAASYFVETRWDGGFSWGTAIEDFVSAAIAGGIGGAVAKKFFKTSSGKKFLNKAGKLLIGLGTKIDSAVHRIAGKHIKIGRAKLVNKLRKMVK</sequence>
<evidence type="ECO:0000313" key="2">
    <source>
        <dbReference type="EMBL" id="TJZ95638.1"/>
    </source>
</evidence>
<evidence type="ECO:0000313" key="3">
    <source>
        <dbReference type="Proteomes" id="UP000305778"/>
    </source>
</evidence>
<feature type="compositionally biased region" description="Low complexity" evidence="1">
    <location>
        <begin position="113"/>
        <end position="127"/>
    </location>
</feature>
<proteinExistence type="predicted"/>
<keyword evidence="3" id="KW-1185">Reference proteome</keyword>
<name>A0A4V5MWF4_9ACTN</name>
<dbReference type="EMBL" id="SUMC01000180">
    <property type="protein sequence ID" value="TJZ95638.1"/>
    <property type="molecule type" value="Genomic_DNA"/>
</dbReference>
<feature type="region of interest" description="Disordered" evidence="1">
    <location>
        <begin position="111"/>
        <end position="149"/>
    </location>
</feature>
<dbReference type="PANTHER" id="PTHR32305:SF15">
    <property type="entry name" value="PROTEIN RHSA-RELATED"/>
    <property type="match status" value="1"/>
</dbReference>
<dbReference type="InterPro" id="IPR050708">
    <property type="entry name" value="T6SS_VgrG/RHS"/>
</dbReference>
<gene>
    <name evidence="2" type="ORF">FCI23_52020</name>
</gene>
<dbReference type="RefSeq" id="WP_136730937.1">
    <property type="nucleotide sequence ID" value="NZ_SUMC01000180.1"/>
</dbReference>
<reference evidence="2 3" key="1">
    <citation type="submission" date="2019-04" db="EMBL/GenBank/DDBJ databases">
        <title>Streptomyces oryziradicis sp. nov., a novel actinomycete isolated from rhizosphere soil of rice (Oryza sativa L.).</title>
        <authorList>
            <person name="Li C."/>
        </authorList>
    </citation>
    <scope>NUCLEOTIDE SEQUENCE [LARGE SCALE GENOMIC DNA]</scope>
    <source>
        <strain evidence="2 3">NEAU-C40</strain>
    </source>
</reference>
<dbReference type="Proteomes" id="UP000305778">
    <property type="component" value="Unassembled WGS sequence"/>
</dbReference>
<dbReference type="Gene3D" id="2.180.10.10">
    <property type="entry name" value="RHS repeat-associated core"/>
    <property type="match status" value="1"/>
</dbReference>
<dbReference type="OrthoDB" id="3751446at2"/>
<feature type="compositionally biased region" description="Polar residues" evidence="1">
    <location>
        <begin position="138"/>
        <end position="149"/>
    </location>
</feature>